<dbReference type="Proteomes" id="UP000241394">
    <property type="component" value="Chromosome LG14"/>
</dbReference>
<evidence type="ECO:0000313" key="3">
    <source>
        <dbReference type="EMBL" id="PSS11743.1"/>
    </source>
</evidence>
<keyword evidence="4" id="KW-1185">Reference proteome</keyword>
<dbReference type="InParanoid" id="A0A2R6QP95"/>
<comment type="caution">
    <text evidence="3">The sequence shown here is derived from an EMBL/GenBank/DDBJ whole genome shotgun (WGS) entry which is preliminary data.</text>
</comment>
<proteinExistence type="predicted"/>
<feature type="region of interest" description="Disordered" evidence="1">
    <location>
        <begin position="208"/>
        <end position="238"/>
    </location>
</feature>
<dbReference type="Pfam" id="PF08731">
    <property type="entry name" value="AFT"/>
    <property type="match status" value="1"/>
</dbReference>
<dbReference type="GO" id="GO:0000981">
    <property type="term" value="F:DNA-binding transcription factor activity, RNA polymerase II-specific"/>
    <property type="evidence" value="ECO:0007669"/>
    <property type="project" value="InterPro"/>
</dbReference>
<dbReference type="InterPro" id="IPR008984">
    <property type="entry name" value="SMAD_FHA_dom_sf"/>
</dbReference>
<dbReference type="AlphaFoldDB" id="A0A2R6QP95"/>
<dbReference type="SUPFAM" id="SSF49879">
    <property type="entry name" value="SMAD/FHA domain"/>
    <property type="match status" value="1"/>
</dbReference>
<dbReference type="OMA" id="KWMTIPD"/>
<evidence type="ECO:0000313" key="4">
    <source>
        <dbReference type="Proteomes" id="UP000241394"/>
    </source>
</evidence>
<dbReference type="PANTHER" id="PTHR31569">
    <property type="entry name" value="SWIM-TYPE DOMAIN-CONTAINING PROTEIN"/>
    <property type="match status" value="1"/>
</dbReference>
<feature type="compositionally biased region" description="Polar residues" evidence="1">
    <location>
        <begin position="219"/>
        <end position="237"/>
    </location>
</feature>
<reference evidence="3 4" key="1">
    <citation type="submission" date="2017-07" db="EMBL/GenBank/DDBJ databases">
        <title>An improved, manually edited Actinidia chinensis var. chinensis (kiwifruit) genome highlights the challenges associated with draft genomes and gene prediction in plants.</title>
        <authorList>
            <person name="Pilkington S."/>
            <person name="Crowhurst R."/>
            <person name="Hilario E."/>
            <person name="Nardozza S."/>
            <person name="Fraser L."/>
            <person name="Peng Y."/>
            <person name="Gunaseelan K."/>
            <person name="Simpson R."/>
            <person name="Tahir J."/>
            <person name="Deroles S."/>
            <person name="Templeton K."/>
            <person name="Luo Z."/>
            <person name="Davy M."/>
            <person name="Cheng C."/>
            <person name="Mcneilage M."/>
            <person name="Scaglione D."/>
            <person name="Liu Y."/>
            <person name="Zhang Q."/>
            <person name="Datson P."/>
            <person name="De Silva N."/>
            <person name="Gardiner S."/>
            <person name="Bassett H."/>
            <person name="Chagne D."/>
            <person name="Mccallum J."/>
            <person name="Dzierzon H."/>
            <person name="Deng C."/>
            <person name="Wang Y.-Y."/>
            <person name="Barron N."/>
            <person name="Manako K."/>
            <person name="Bowen J."/>
            <person name="Foster T."/>
            <person name="Erridge Z."/>
            <person name="Tiffin H."/>
            <person name="Waite C."/>
            <person name="Davies K."/>
            <person name="Grierson E."/>
            <person name="Laing W."/>
            <person name="Kirk R."/>
            <person name="Chen X."/>
            <person name="Wood M."/>
            <person name="Montefiori M."/>
            <person name="Brummell D."/>
            <person name="Schwinn K."/>
            <person name="Catanach A."/>
            <person name="Fullerton C."/>
            <person name="Li D."/>
            <person name="Meiyalaghan S."/>
            <person name="Nieuwenhuizen N."/>
            <person name="Read N."/>
            <person name="Prakash R."/>
            <person name="Hunter D."/>
            <person name="Zhang H."/>
            <person name="Mckenzie M."/>
            <person name="Knabel M."/>
            <person name="Harris A."/>
            <person name="Allan A."/>
            <person name="Chen A."/>
            <person name="Janssen B."/>
            <person name="Plunkett B."/>
            <person name="Dwamena C."/>
            <person name="Voogd C."/>
            <person name="Leif D."/>
            <person name="Lafferty D."/>
            <person name="Souleyre E."/>
            <person name="Varkonyi-Gasic E."/>
            <person name="Gambi F."/>
            <person name="Hanley J."/>
            <person name="Yao J.-L."/>
            <person name="Cheung J."/>
            <person name="David K."/>
            <person name="Warren B."/>
            <person name="Marsh K."/>
            <person name="Snowden K."/>
            <person name="Lin-Wang K."/>
            <person name="Brian L."/>
            <person name="Martinez-Sanchez M."/>
            <person name="Wang M."/>
            <person name="Ileperuma N."/>
            <person name="Macnee N."/>
            <person name="Campin R."/>
            <person name="Mcatee P."/>
            <person name="Drummond R."/>
            <person name="Espley R."/>
            <person name="Ireland H."/>
            <person name="Wu R."/>
            <person name="Atkinson R."/>
            <person name="Karunairetnam S."/>
            <person name="Bulley S."/>
            <person name="Chunkath S."/>
            <person name="Hanley Z."/>
            <person name="Storey R."/>
            <person name="Thrimawithana A."/>
            <person name="Thomson S."/>
            <person name="David C."/>
            <person name="Testolin R."/>
        </authorList>
    </citation>
    <scope>NUCLEOTIDE SEQUENCE [LARGE SCALE GENOMIC DNA]</scope>
    <source>
        <strain evidence="4">cv. Red5</strain>
        <tissue evidence="3">Young leaf</tissue>
    </source>
</reference>
<feature type="region of interest" description="Disordered" evidence="1">
    <location>
        <begin position="831"/>
        <end position="854"/>
    </location>
</feature>
<dbReference type="OrthoDB" id="2422440at2759"/>
<dbReference type="Pfam" id="PF10551">
    <property type="entry name" value="MULE"/>
    <property type="match status" value="1"/>
</dbReference>
<dbReference type="PANTHER" id="PTHR31569:SF4">
    <property type="entry name" value="SWIM-TYPE DOMAIN-CONTAINING PROTEIN"/>
    <property type="match status" value="1"/>
</dbReference>
<dbReference type="InterPro" id="IPR018289">
    <property type="entry name" value="MULE_transposase_dom"/>
</dbReference>
<feature type="region of interest" description="Disordered" evidence="1">
    <location>
        <begin position="1"/>
        <end position="34"/>
    </location>
</feature>
<dbReference type="STRING" id="1590841.A0A2R6QP95"/>
<reference evidence="4" key="2">
    <citation type="journal article" date="2018" name="BMC Genomics">
        <title>A manually annotated Actinidia chinensis var. chinensis (kiwifruit) genome highlights the challenges associated with draft genomes and gene prediction in plants.</title>
        <authorList>
            <person name="Pilkington S.M."/>
            <person name="Crowhurst R."/>
            <person name="Hilario E."/>
            <person name="Nardozza S."/>
            <person name="Fraser L."/>
            <person name="Peng Y."/>
            <person name="Gunaseelan K."/>
            <person name="Simpson R."/>
            <person name="Tahir J."/>
            <person name="Deroles S.C."/>
            <person name="Templeton K."/>
            <person name="Luo Z."/>
            <person name="Davy M."/>
            <person name="Cheng C."/>
            <person name="McNeilage M."/>
            <person name="Scaglione D."/>
            <person name="Liu Y."/>
            <person name="Zhang Q."/>
            <person name="Datson P."/>
            <person name="De Silva N."/>
            <person name="Gardiner S.E."/>
            <person name="Bassett H."/>
            <person name="Chagne D."/>
            <person name="McCallum J."/>
            <person name="Dzierzon H."/>
            <person name="Deng C."/>
            <person name="Wang Y.Y."/>
            <person name="Barron L."/>
            <person name="Manako K."/>
            <person name="Bowen J."/>
            <person name="Foster T.M."/>
            <person name="Erridge Z.A."/>
            <person name="Tiffin H."/>
            <person name="Waite C.N."/>
            <person name="Davies K.M."/>
            <person name="Grierson E.P."/>
            <person name="Laing W.A."/>
            <person name="Kirk R."/>
            <person name="Chen X."/>
            <person name="Wood M."/>
            <person name="Montefiori M."/>
            <person name="Brummell D.A."/>
            <person name="Schwinn K.E."/>
            <person name="Catanach A."/>
            <person name="Fullerton C."/>
            <person name="Li D."/>
            <person name="Meiyalaghan S."/>
            <person name="Nieuwenhuizen N."/>
            <person name="Read N."/>
            <person name="Prakash R."/>
            <person name="Hunter D."/>
            <person name="Zhang H."/>
            <person name="McKenzie M."/>
            <person name="Knabel M."/>
            <person name="Harris A."/>
            <person name="Allan A.C."/>
            <person name="Gleave A."/>
            <person name="Chen A."/>
            <person name="Janssen B.J."/>
            <person name="Plunkett B."/>
            <person name="Ampomah-Dwamena C."/>
            <person name="Voogd C."/>
            <person name="Leif D."/>
            <person name="Lafferty D."/>
            <person name="Souleyre E.J.F."/>
            <person name="Varkonyi-Gasic E."/>
            <person name="Gambi F."/>
            <person name="Hanley J."/>
            <person name="Yao J.L."/>
            <person name="Cheung J."/>
            <person name="David K.M."/>
            <person name="Warren B."/>
            <person name="Marsh K."/>
            <person name="Snowden K.C."/>
            <person name="Lin-Wang K."/>
            <person name="Brian L."/>
            <person name="Martinez-Sanchez M."/>
            <person name="Wang M."/>
            <person name="Ileperuma N."/>
            <person name="Macnee N."/>
            <person name="Campin R."/>
            <person name="McAtee P."/>
            <person name="Drummond R.S.M."/>
            <person name="Espley R.V."/>
            <person name="Ireland H.S."/>
            <person name="Wu R."/>
            <person name="Atkinson R.G."/>
            <person name="Karunairetnam S."/>
            <person name="Bulley S."/>
            <person name="Chunkath S."/>
            <person name="Hanley Z."/>
            <person name="Storey R."/>
            <person name="Thrimawithana A.H."/>
            <person name="Thomson S."/>
            <person name="David C."/>
            <person name="Testolin R."/>
            <person name="Huang H."/>
            <person name="Hellens R.P."/>
            <person name="Schaffer R.J."/>
        </authorList>
    </citation>
    <scope>NUCLEOTIDE SEQUENCE [LARGE SCALE GENOMIC DNA]</scope>
    <source>
        <strain evidence="4">cv. Red5</strain>
    </source>
</reference>
<feature type="compositionally biased region" description="Basic and acidic residues" evidence="1">
    <location>
        <begin position="16"/>
        <end position="28"/>
    </location>
</feature>
<dbReference type="PROSITE" id="PS50006">
    <property type="entry name" value="FHA_DOMAIN"/>
    <property type="match status" value="1"/>
</dbReference>
<protein>
    <submittedName>
        <fullName evidence="3">PKS-NRPS hybrid synthetase</fullName>
    </submittedName>
</protein>
<dbReference type="Pfam" id="PF00498">
    <property type="entry name" value="FHA"/>
    <property type="match status" value="1"/>
</dbReference>
<dbReference type="InterPro" id="IPR052579">
    <property type="entry name" value="Zinc_finger_SWIM"/>
</dbReference>
<dbReference type="Gene3D" id="2.60.200.20">
    <property type="match status" value="1"/>
</dbReference>
<feature type="compositionally biased region" description="Basic and acidic residues" evidence="1">
    <location>
        <begin position="843"/>
        <end position="854"/>
    </location>
</feature>
<sequence length="1103" mass="125033">MAEADENPQTPVIPNPRDEVTSSSHPDDNGAFSPEDFLDSVAARISSQPLDNSDPAVWGALTAISDIACKRHQGINILLTSDEHCIGRLVDDMHFQIESNAVSANHCRIYRKKGAAEDAESPSTFSTFLKDTSTNGTYFNWEKLTTTSPEAKLHHGDIISFAAPPQHELAVAFVFREVSTSDSLNDGALVKRKADEIVSERKRLKSVGIGAPEGPSLYDFQSPQRSNTDDASTQCSKVGSEPVMDYSSEFTTHKIFKSREALLQWVRDVGRRNGFFVVINKSDAGDSCKRPRITFGCERSGYLRDRRRNKEGNSKKQLKMFGTKKCGCPFALKGQKLDTDDDWVLQVLCGVHNHPIAEHLVGHSYAGRLSEEETSMLVDMSKSLVRPKEILVTLKQRDALNATTMKTIYDAHHRYKFVEKARRSQMQLLLDQIVQYKYIERHRSCENSEIVTDLFWAHPVGLELLRAFPRVLIMDCTYKTNRYRLPLLEIVGVTSTEMTFSVAFAYLQQEQEDNYTWALGVLRSLMDECALPDVIVSEREMDLMNAIDSVFPTTRHLLCRWHINKDVMAKCKKSFETEDKWDKFINQWNMVVLSSTEGEYIQQLATFNKEFSTYPEALEYVTSSWLDTYKNRFVAAWTDTCMHCGNATTNRAEGSHTKLKRQLGSSQGSFESSWTKIHSLIELQHADIKSSFEKSLTIQHNLKPIEFKDLWGRISASALDMLLVEMKRASFVGCDVFACGCVIRRTYGLPCAHEIADYMRDGRSVPLYVIHAHWRKLDLVPTPKSSTIDCQSELDLIAQHFNGCDSTTKLQILKKLRELVTSADCTSLTQQKVKSKTQGQKNSKIDTSTHRDPSASELVAHGQDSHADVTAAIPEASVKPTWRPKEKVYRTRTLKSILYVDAFPARLRPYFRYVKDVAADGNCGFRVIGGLMGFGEEGWLQVRKDLLSELHSHEDLYRQLYGTQDRVDGLIHTLSNFEVCPGYDWWMIMPDMGHLISSCYNVVLCHLSLKQCLTFLPLRSEPIPASSRKEITIGFVNDNHFVEVFLLPGHPIPPIATNWHRYHIPCAEGWDTAYNHRIQHFQDIVGSDVVTRETVELELKNGN</sequence>
<organism evidence="3 4">
    <name type="scientific">Actinidia chinensis var. chinensis</name>
    <name type="common">Chinese soft-hair kiwi</name>
    <dbReference type="NCBI Taxonomy" id="1590841"/>
    <lineage>
        <taxon>Eukaryota</taxon>
        <taxon>Viridiplantae</taxon>
        <taxon>Streptophyta</taxon>
        <taxon>Embryophyta</taxon>
        <taxon>Tracheophyta</taxon>
        <taxon>Spermatophyta</taxon>
        <taxon>Magnoliopsida</taxon>
        <taxon>eudicotyledons</taxon>
        <taxon>Gunneridae</taxon>
        <taxon>Pentapetalae</taxon>
        <taxon>asterids</taxon>
        <taxon>Ericales</taxon>
        <taxon>Actinidiaceae</taxon>
        <taxon>Actinidia</taxon>
    </lineage>
</organism>
<dbReference type="InterPro" id="IPR000253">
    <property type="entry name" value="FHA_dom"/>
</dbReference>
<feature type="compositionally biased region" description="Polar residues" evidence="1">
    <location>
        <begin position="831"/>
        <end position="842"/>
    </location>
</feature>
<name>A0A2R6QP95_ACTCC</name>
<dbReference type="EMBL" id="NKQK01000014">
    <property type="protein sequence ID" value="PSS11743.1"/>
    <property type="molecule type" value="Genomic_DNA"/>
</dbReference>
<accession>A0A2R6QP95</accession>
<gene>
    <name evidence="3" type="ORF">CEY00_Acc16024</name>
</gene>
<dbReference type="GO" id="GO:0045944">
    <property type="term" value="P:positive regulation of transcription by RNA polymerase II"/>
    <property type="evidence" value="ECO:0007669"/>
    <property type="project" value="InterPro"/>
</dbReference>
<dbReference type="GO" id="GO:0010106">
    <property type="term" value="P:cellular response to iron ion starvation"/>
    <property type="evidence" value="ECO:0007669"/>
    <property type="project" value="InterPro"/>
</dbReference>
<dbReference type="Gramene" id="PSS11743">
    <property type="protein sequence ID" value="PSS11743"/>
    <property type="gene ID" value="CEY00_Acc16024"/>
</dbReference>
<dbReference type="CDD" id="cd22744">
    <property type="entry name" value="OTU"/>
    <property type="match status" value="1"/>
</dbReference>
<evidence type="ECO:0000259" key="2">
    <source>
        <dbReference type="PROSITE" id="PS50006"/>
    </source>
</evidence>
<evidence type="ECO:0000256" key="1">
    <source>
        <dbReference type="SAM" id="MobiDB-lite"/>
    </source>
</evidence>
<dbReference type="InterPro" id="IPR014842">
    <property type="entry name" value="AFT"/>
</dbReference>
<feature type="domain" description="FHA" evidence="2">
    <location>
        <begin position="84"/>
        <end position="144"/>
    </location>
</feature>
<dbReference type="SMART" id="SM00240">
    <property type="entry name" value="FHA"/>
    <property type="match status" value="1"/>
</dbReference>